<feature type="chain" id="PRO_5043021779" description="Fungal calcium binding protein domain-containing protein" evidence="1">
    <location>
        <begin position="20"/>
        <end position="135"/>
    </location>
</feature>
<keyword evidence="3" id="KW-1185">Reference proteome</keyword>
<organism evidence="2 3">
    <name type="scientific">Diplogelasinospora grovesii</name>
    <dbReference type="NCBI Taxonomy" id="303347"/>
    <lineage>
        <taxon>Eukaryota</taxon>
        <taxon>Fungi</taxon>
        <taxon>Dikarya</taxon>
        <taxon>Ascomycota</taxon>
        <taxon>Pezizomycotina</taxon>
        <taxon>Sordariomycetes</taxon>
        <taxon>Sordariomycetidae</taxon>
        <taxon>Sordariales</taxon>
        <taxon>Diplogelasinosporaceae</taxon>
        <taxon>Diplogelasinospora</taxon>
    </lineage>
</organism>
<evidence type="ECO:0000313" key="2">
    <source>
        <dbReference type="EMBL" id="KAK3936828.1"/>
    </source>
</evidence>
<evidence type="ECO:0008006" key="4">
    <source>
        <dbReference type="Google" id="ProtNLM"/>
    </source>
</evidence>
<dbReference type="AlphaFoldDB" id="A0AAN6S1S1"/>
<feature type="signal peptide" evidence="1">
    <location>
        <begin position="1"/>
        <end position="19"/>
    </location>
</feature>
<protein>
    <recommendedName>
        <fullName evidence="4">Fungal calcium binding protein domain-containing protein</fullName>
    </recommendedName>
</protein>
<dbReference type="EMBL" id="MU853871">
    <property type="protein sequence ID" value="KAK3936828.1"/>
    <property type="molecule type" value="Genomic_DNA"/>
</dbReference>
<proteinExistence type="predicted"/>
<accession>A0AAN6S1S1</accession>
<evidence type="ECO:0000313" key="3">
    <source>
        <dbReference type="Proteomes" id="UP001303473"/>
    </source>
</evidence>
<comment type="caution">
    <text evidence="2">The sequence shown here is derived from an EMBL/GenBank/DDBJ whole genome shotgun (WGS) entry which is preliminary data.</text>
</comment>
<keyword evidence="1" id="KW-0732">Signal</keyword>
<sequence length="135" mass="13585">MRMMLCLAPLAALSLLTSASVLALAHPPANSNTLPRAVDAMTINQTEVFSFAPDSSCSVLSCINVIGQAVCIANAIAADDKTAILGCAKKKELCGCAGCYSKLGAFLDKFNICGTSVAVGDPPANANSDGSGSSA</sequence>
<reference evidence="3" key="1">
    <citation type="journal article" date="2023" name="Mol. Phylogenet. Evol.">
        <title>Genome-scale phylogeny and comparative genomics of the fungal order Sordariales.</title>
        <authorList>
            <person name="Hensen N."/>
            <person name="Bonometti L."/>
            <person name="Westerberg I."/>
            <person name="Brannstrom I.O."/>
            <person name="Guillou S."/>
            <person name="Cros-Aarteil S."/>
            <person name="Calhoun S."/>
            <person name="Haridas S."/>
            <person name="Kuo A."/>
            <person name="Mondo S."/>
            <person name="Pangilinan J."/>
            <person name="Riley R."/>
            <person name="LaButti K."/>
            <person name="Andreopoulos B."/>
            <person name="Lipzen A."/>
            <person name="Chen C."/>
            <person name="Yan M."/>
            <person name="Daum C."/>
            <person name="Ng V."/>
            <person name="Clum A."/>
            <person name="Steindorff A."/>
            <person name="Ohm R.A."/>
            <person name="Martin F."/>
            <person name="Silar P."/>
            <person name="Natvig D.O."/>
            <person name="Lalanne C."/>
            <person name="Gautier V."/>
            <person name="Ament-Velasquez S.L."/>
            <person name="Kruys A."/>
            <person name="Hutchinson M.I."/>
            <person name="Powell A.J."/>
            <person name="Barry K."/>
            <person name="Miller A.N."/>
            <person name="Grigoriev I.V."/>
            <person name="Debuchy R."/>
            <person name="Gladieux P."/>
            <person name="Hiltunen Thoren M."/>
            <person name="Johannesson H."/>
        </authorList>
    </citation>
    <scope>NUCLEOTIDE SEQUENCE [LARGE SCALE GENOMIC DNA]</scope>
    <source>
        <strain evidence="3">CBS 340.73</strain>
    </source>
</reference>
<evidence type="ECO:0000256" key="1">
    <source>
        <dbReference type="SAM" id="SignalP"/>
    </source>
</evidence>
<dbReference type="Proteomes" id="UP001303473">
    <property type="component" value="Unassembled WGS sequence"/>
</dbReference>
<gene>
    <name evidence="2" type="ORF">QBC46DRAFT_320809</name>
</gene>
<name>A0AAN6S1S1_9PEZI</name>